<dbReference type="Gene3D" id="1.10.1370.30">
    <property type="match status" value="1"/>
</dbReference>
<evidence type="ECO:0000313" key="1">
    <source>
        <dbReference type="EMBL" id="CAD9487682.1"/>
    </source>
</evidence>
<dbReference type="PROSITE" id="PS52034">
    <property type="entry name" value="PEPTIDASE_M32"/>
    <property type="match status" value="1"/>
</dbReference>
<dbReference type="AlphaFoldDB" id="A0A7S2MJV0"/>
<name>A0A7S2MJV0_9STRA</name>
<dbReference type="PANTHER" id="PTHR34217">
    <property type="entry name" value="METAL-DEPENDENT CARBOXYPEPTIDASE"/>
    <property type="match status" value="1"/>
</dbReference>
<gene>
    <name evidence="1" type="ORF">DSPE1174_LOCUS31232</name>
</gene>
<accession>A0A7S2MJV0</accession>
<dbReference type="GO" id="GO:0004181">
    <property type="term" value="F:metallocarboxypeptidase activity"/>
    <property type="evidence" value="ECO:0007669"/>
    <property type="project" value="InterPro"/>
</dbReference>
<dbReference type="Pfam" id="PF02074">
    <property type="entry name" value="Peptidase_M32"/>
    <property type="match status" value="1"/>
</dbReference>
<proteinExistence type="predicted"/>
<dbReference type="PANTHER" id="PTHR34217:SF1">
    <property type="entry name" value="CARBOXYPEPTIDASE 1"/>
    <property type="match status" value="1"/>
</dbReference>
<dbReference type="PRINTS" id="PR00998">
    <property type="entry name" value="CRBOXYPTASET"/>
</dbReference>
<organism evidence="1">
    <name type="scientific">Octactis speculum</name>
    <dbReference type="NCBI Taxonomy" id="3111310"/>
    <lineage>
        <taxon>Eukaryota</taxon>
        <taxon>Sar</taxon>
        <taxon>Stramenopiles</taxon>
        <taxon>Ochrophyta</taxon>
        <taxon>Dictyochophyceae</taxon>
        <taxon>Dictyochales</taxon>
        <taxon>Dictyochaceae</taxon>
        <taxon>Octactis</taxon>
    </lineage>
</organism>
<protein>
    <recommendedName>
        <fullName evidence="2">Carboxypeptidase</fullName>
    </recommendedName>
</protein>
<dbReference type="GO" id="GO:0006508">
    <property type="term" value="P:proteolysis"/>
    <property type="evidence" value="ECO:0007669"/>
    <property type="project" value="InterPro"/>
</dbReference>
<reference evidence="1" key="1">
    <citation type="submission" date="2021-01" db="EMBL/GenBank/DDBJ databases">
        <authorList>
            <person name="Corre E."/>
            <person name="Pelletier E."/>
            <person name="Niang G."/>
            <person name="Scheremetjew M."/>
            <person name="Finn R."/>
            <person name="Kale V."/>
            <person name="Holt S."/>
            <person name="Cochrane G."/>
            <person name="Meng A."/>
            <person name="Brown T."/>
            <person name="Cohen L."/>
        </authorList>
    </citation>
    <scope>NUCLEOTIDE SEQUENCE</scope>
    <source>
        <strain evidence="1">CCMP1381</strain>
    </source>
</reference>
<dbReference type="EMBL" id="HBGS01059851">
    <property type="protein sequence ID" value="CAD9487682.1"/>
    <property type="molecule type" value="Transcribed_RNA"/>
</dbReference>
<evidence type="ECO:0008006" key="2">
    <source>
        <dbReference type="Google" id="ProtNLM"/>
    </source>
</evidence>
<dbReference type="InterPro" id="IPR001333">
    <property type="entry name" value="Peptidase_M32_Taq"/>
</dbReference>
<dbReference type="SUPFAM" id="SSF55486">
    <property type="entry name" value="Metalloproteases ('zincins'), catalytic domain"/>
    <property type="match status" value="1"/>
</dbReference>
<sequence>MHVILRTRLERDIVNGVISVKDLPRLWNEGMKSLLDVDVPNDAQGCLQDVHWSGLAIGYFPTYLIGAIAAAQLEHEIRKDLNFEGLCETGDFAPIQKWLKEKVHIHGSGYDSLDDLFLDQFGEKLNCKYFLEYLAVKYEMIYNIS</sequence>